<dbReference type="GO" id="GO:0032259">
    <property type="term" value="P:methylation"/>
    <property type="evidence" value="ECO:0007669"/>
    <property type="project" value="UniProtKB-KW"/>
</dbReference>
<evidence type="ECO:0000313" key="2">
    <source>
        <dbReference type="Proteomes" id="UP000824241"/>
    </source>
</evidence>
<organism evidence="1 2">
    <name type="scientific">Candidatus Faecivivens stercoravium</name>
    <dbReference type="NCBI Taxonomy" id="2840803"/>
    <lineage>
        <taxon>Bacteria</taxon>
        <taxon>Bacillati</taxon>
        <taxon>Bacillota</taxon>
        <taxon>Clostridia</taxon>
        <taxon>Eubacteriales</taxon>
        <taxon>Oscillospiraceae</taxon>
        <taxon>Oscillospiraceae incertae sedis</taxon>
        <taxon>Candidatus Faecivivens</taxon>
    </lineage>
</organism>
<dbReference type="InterPro" id="IPR029063">
    <property type="entry name" value="SAM-dependent_MTases_sf"/>
</dbReference>
<protein>
    <submittedName>
        <fullName evidence="1">SAM-dependent methyltransferase</fullName>
    </submittedName>
</protein>
<accession>A0A9D1J5B0</accession>
<dbReference type="CDD" id="cd02440">
    <property type="entry name" value="AdoMet_MTases"/>
    <property type="match status" value="1"/>
</dbReference>
<dbReference type="AlphaFoldDB" id="A0A9D1J5B0"/>
<proteinExistence type="predicted"/>
<name>A0A9D1J5B0_9FIRM</name>
<sequence>MQHLDKRLSVIASLFTPGGRGIDVGTDHGYLPVALVQSGAALSMLATDVRPGPLDSARRCVRENGLEGQIETRLADGLDGLPLAGITDIIIAGMGGQLIAEILSRRVSELGGVNLLLQPMTQAPYLRQWLCENGFAIRQERCAVAAGKAYAVIQAAFTGEKIPCPPLYALVGRSSEDEGEDACTYLETLLGREEKRLRGLSASASPNPSEIAEAETLTAGLREILAARKQKGE</sequence>
<dbReference type="PIRSF" id="PIRSF018637">
    <property type="entry name" value="TrmK"/>
    <property type="match status" value="1"/>
</dbReference>
<gene>
    <name evidence="1" type="ORF">IAB37_04740</name>
</gene>
<dbReference type="PANTHER" id="PTHR38451:SF1">
    <property type="entry name" value="TRNA (ADENINE(22)-N(1))-METHYLTRANSFERASE"/>
    <property type="match status" value="1"/>
</dbReference>
<reference evidence="1" key="2">
    <citation type="journal article" date="2021" name="PeerJ">
        <title>Extensive microbial diversity within the chicken gut microbiome revealed by metagenomics and culture.</title>
        <authorList>
            <person name="Gilroy R."/>
            <person name="Ravi A."/>
            <person name="Getino M."/>
            <person name="Pursley I."/>
            <person name="Horton D.L."/>
            <person name="Alikhan N.F."/>
            <person name="Baker D."/>
            <person name="Gharbi K."/>
            <person name="Hall N."/>
            <person name="Watson M."/>
            <person name="Adriaenssens E.M."/>
            <person name="Foster-Nyarko E."/>
            <person name="Jarju S."/>
            <person name="Secka A."/>
            <person name="Antonio M."/>
            <person name="Oren A."/>
            <person name="Chaudhuri R.R."/>
            <person name="La Ragione R."/>
            <person name="Hildebrand F."/>
            <person name="Pallen M.J."/>
        </authorList>
    </citation>
    <scope>NUCLEOTIDE SEQUENCE</scope>
    <source>
        <strain evidence="1">CHK189-12415</strain>
    </source>
</reference>
<dbReference type="EMBL" id="DVHA01000157">
    <property type="protein sequence ID" value="HIR60864.1"/>
    <property type="molecule type" value="Genomic_DNA"/>
</dbReference>
<keyword evidence="1" id="KW-0808">Transferase</keyword>
<reference evidence="1" key="1">
    <citation type="submission" date="2020-10" db="EMBL/GenBank/DDBJ databases">
        <authorList>
            <person name="Gilroy R."/>
        </authorList>
    </citation>
    <scope>NUCLEOTIDE SEQUENCE</scope>
    <source>
        <strain evidence="1">CHK189-12415</strain>
    </source>
</reference>
<dbReference type="InterPro" id="IPR006901">
    <property type="entry name" value="TrmK"/>
</dbReference>
<dbReference type="SUPFAM" id="SSF53335">
    <property type="entry name" value="S-adenosyl-L-methionine-dependent methyltransferases"/>
    <property type="match status" value="1"/>
</dbReference>
<dbReference type="PANTHER" id="PTHR38451">
    <property type="entry name" value="TRNA (ADENINE(22)-N(1))-METHYLTRANSFERASE"/>
    <property type="match status" value="1"/>
</dbReference>
<dbReference type="Gene3D" id="3.40.50.150">
    <property type="entry name" value="Vaccinia Virus protein VP39"/>
    <property type="match status" value="1"/>
</dbReference>
<evidence type="ECO:0000313" key="1">
    <source>
        <dbReference type="EMBL" id="HIR60864.1"/>
    </source>
</evidence>
<comment type="caution">
    <text evidence="1">The sequence shown here is derived from an EMBL/GenBank/DDBJ whole genome shotgun (WGS) entry which is preliminary data.</text>
</comment>
<dbReference type="GO" id="GO:0160105">
    <property type="term" value="F:tRNA (adenine(22)-N1)-methyltransferase activity"/>
    <property type="evidence" value="ECO:0007669"/>
    <property type="project" value="InterPro"/>
</dbReference>
<dbReference type="Pfam" id="PF12847">
    <property type="entry name" value="Methyltransf_18"/>
    <property type="match status" value="1"/>
</dbReference>
<dbReference type="Proteomes" id="UP000824241">
    <property type="component" value="Unassembled WGS sequence"/>
</dbReference>
<keyword evidence="1" id="KW-0489">Methyltransferase</keyword>